<accession>A0AAV9M4B5</accession>
<dbReference type="AlphaFoldDB" id="A0AAV9M4B5"/>
<name>A0AAV9M4B5_9SOLN</name>
<dbReference type="InterPro" id="IPR058580">
    <property type="entry name" value="DUF2828"/>
</dbReference>
<reference evidence="4 5" key="1">
    <citation type="submission" date="2023-10" db="EMBL/GenBank/DDBJ databases">
        <title>Genome-Wide Identification Analysis in wild type Solanum Pinnatisectum Reveals Some Genes Defensing Phytophthora Infestans.</title>
        <authorList>
            <person name="Sun C."/>
        </authorList>
    </citation>
    <scope>NUCLEOTIDE SEQUENCE [LARGE SCALE GENOMIC DNA]</scope>
    <source>
        <strain evidence="4">LQN</strain>
        <tissue evidence="4">Leaf</tissue>
    </source>
</reference>
<organism evidence="4 5">
    <name type="scientific">Solanum pinnatisectum</name>
    <name type="common">tansyleaf nightshade</name>
    <dbReference type="NCBI Taxonomy" id="50273"/>
    <lineage>
        <taxon>Eukaryota</taxon>
        <taxon>Viridiplantae</taxon>
        <taxon>Streptophyta</taxon>
        <taxon>Embryophyta</taxon>
        <taxon>Tracheophyta</taxon>
        <taxon>Spermatophyta</taxon>
        <taxon>Magnoliopsida</taxon>
        <taxon>eudicotyledons</taxon>
        <taxon>Gunneridae</taxon>
        <taxon>Pentapetalae</taxon>
        <taxon>asterids</taxon>
        <taxon>lamiids</taxon>
        <taxon>Solanales</taxon>
        <taxon>Solanaceae</taxon>
        <taxon>Solanoideae</taxon>
        <taxon>Solaneae</taxon>
        <taxon>Solanum</taxon>
    </lineage>
</organism>
<evidence type="ECO:0000259" key="3">
    <source>
        <dbReference type="Pfam" id="PF25043"/>
    </source>
</evidence>
<dbReference type="PANTHER" id="PTHR31373">
    <property type="entry name" value="OS06G0652100 PROTEIN"/>
    <property type="match status" value="1"/>
</dbReference>
<dbReference type="InterPro" id="IPR036465">
    <property type="entry name" value="vWFA_dom_sf"/>
</dbReference>
<evidence type="ECO:0000259" key="2">
    <source>
        <dbReference type="Pfam" id="PF11443"/>
    </source>
</evidence>
<comment type="caution">
    <text evidence="4">The sequence shown here is derived from an EMBL/GenBank/DDBJ whole genome shotgun (WGS) entry which is preliminary data.</text>
</comment>
<dbReference type="PIRSF" id="PIRSF015417">
    <property type="entry name" value="T31B5_30_vWA"/>
    <property type="match status" value="1"/>
</dbReference>
<dbReference type="Pfam" id="PF25043">
    <property type="entry name" value="DUF7788"/>
    <property type="match status" value="1"/>
</dbReference>
<keyword evidence="5" id="KW-1185">Reference proteome</keyword>
<dbReference type="InterPro" id="IPR011205">
    <property type="entry name" value="UCP015417_vWA"/>
</dbReference>
<feature type="compositionally biased region" description="Basic and acidic residues" evidence="1">
    <location>
        <begin position="25"/>
        <end position="37"/>
    </location>
</feature>
<feature type="domain" description="DUF2828" evidence="2">
    <location>
        <begin position="27"/>
        <end position="269"/>
    </location>
</feature>
<dbReference type="SUPFAM" id="SSF53300">
    <property type="entry name" value="vWA-like"/>
    <property type="match status" value="1"/>
</dbReference>
<evidence type="ECO:0000313" key="4">
    <source>
        <dbReference type="EMBL" id="KAK4732558.1"/>
    </source>
</evidence>
<dbReference type="EMBL" id="JAWPEI010000003">
    <property type="protein sequence ID" value="KAK4732558.1"/>
    <property type="molecule type" value="Genomic_DNA"/>
</dbReference>
<evidence type="ECO:0000256" key="1">
    <source>
        <dbReference type="SAM" id="MobiDB-lite"/>
    </source>
</evidence>
<dbReference type="InterPro" id="IPR056690">
    <property type="entry name" value="DUF7788"/>
</dbReference>
<proteinExistence type="predicted"/>
<dbReference type="Pfam" id="PF11443">
    <property type="entry name" value="DUF2828"/>
    <property type="match status" value="1"/>
</dbReference>
<dbReference type="Gene3D" id="3.40.50.410">
    <property type="entry name" value="von Willebrand factor, type A domain"/>
    <property type="match status" value="1"/>
</dbReference>
<protein>
    <submittedName>
        <fullName evidence="4">Uncharacterized protein</fullName>
    </submittedName>
</protein>
<feature type="domain" description="DUF7788" evidence="3">
    <location>
        <begin position="271"/>
        <end position="448"/>
    </location>
</feature>
<gene>
    <name evidence="4" type="ORF">R3W88_025546</name>
</gene>
<dbReference type="Proteomes" id="UP001311915">
    <property type="component" value="Unassembled WGS sequence"/>
</dbReference>
<sequence>MEKEEREKARGRGGGGRGRFKRVSRPSEDNKEKNMKVKRNLEELKEEIKAEQVKARVLRKEKEVAKAEKAFEKYYSDEHYRRLHDKISDFFAELLREDLEKLNSGKSNEISLAAKWCPTVDSSYDKATLMCESIAKKVFPRESYSEYDGVEEGHYAYRVRNRLRKDVLVPLHKALELPEVYMSANKWNSLPYNRVASVAMKNYKGHFLKHDQERFNAYLEDVKLGKAKIAAGALLPHEIIGALVDGDGGEVAELQWKRMVDDLCKKGKLSDCIAVCDVSGSMSGIPMEVSVALGVLVSELSEEPWKGKLITFSESPELQKVEGDTLKEKTEFVRNMNWGVNTNFQKVFDTILEVAVQGNLSEDQMLKRVFVFSDMEFDEASENAWETDYQAIQRKFSEKGYNNVPEIVFWNLRDSRSTPVLENQNGVALVSGFSKNLLTMFLEGSGVVTPVDVMELAISGEEYQKLVVLD</sequence>
<feature type="compositionally biased region" description="Basic and acidic residues" evidence="1">
    <location>
        <begin position="1"/>
        <end position="10"/>
    </location>
</feature>
<dbReference type="PANTHER" id="PTHR31373:SF27">
    <property type="entry name" value="TROVE DOMAIN-CONTAINING PROTEIN"/>
    <property type="match status" value="1"/>
</dbReference>
<evidence type="ECO:0000313" key="5">
    <source>
        <dbReference type="Proteomes" id="UP001311915"/>
    </source>
</evidence>
<feature type="region of interest" description="Disordered" evidence="1">
    <location>
        <begin position="1"/>
        <end position="37"/>
    </location>
</feature>